<name>A0A7G2C3S9_9TRYP</name>
<evidence type="ECO:0000256" key="1">
    <source>
        <dbReference type="SAM" id="MobiDB-lite"/>
    </source>
</evidence>
<feature type="compositionally biased region" description="Polar residues" evidence="1">
    <location>
        <begin position="69"/>
        <end position="83"/>
    </location>
</feature>
<sequence length="100" mass="10858">MREWAAYYHLSADNAGSGEKGGTTKYNYVYSGTKRNKNMGANFDGRGGPQLMLPNTGKKNFFGLGGDSGSTANYGTSTSVRKFSSSDEDEDDRPVKRAKK</sequence>
<organism evidence="2 3">
    <name type="scientific">Angomonas deanei</name>
    <dbReference type="NCBI Taxonomy" id="59799"/>
    <lineage>
        <taxon>Eukaryota</taxon>
        <taxon>Discoba</taxon>
        <taxon>Euglenozoa</taxon>
        <taxon>Kinetoplastea</taxon>
        <taxon>Metakinetoplastina</taxon>
        <taxon>Trypanosomatida</taxon>
        <taxon>Trypanosomatidae</taxon>
        <taxon>Strigomonadinae</taxon>
        <taxon>Angomonas</taxon>
    </lineage>
</organism>
<dbReference type="EMBL" id="LR877147">
    <property type="protein sequence ID" value="CAD2214350.1"/>
    <property type="molecule type" value="Genomic_DNA"/>
</dbReference>
<protein>
    <submittedName>
        <fullName evidence="2">Uncharacterized protein</fullName>
    </submittedName>
</protein>
<keyword evidence="3" id="KW-1185">Reference proteome</keyword>
<evidence type="ECO:0000313" key="2">
    <source>
        <dbReference type="EMBL" id="CAD2214350.1"/>
    </source>
</evidence>
<dbReference type="VEuPathDB" id="TriTrypDB:ADEAN_000179500"/>
<accession>A0A7G2C3S9</accession>
<proteinExistence type="predicted"/>
<feature type="region of interest" description="Disordered" evidence="1">
    <location>
        <begin position="64"/>
        <end position="100"/>
    </location>
</feature>
<dbReference type="AlphaFoldDB" id="A0A7G2C3S9"/>
<evidence type="ECO:0000313" key="3">
    <source>
        <dbReference type="Proteomes" id="UP000515908"/>
    </source>
</evidence>
<dbReference type="Proteomes" id="UP000515908">
    <property type="component" value="Chromosome 03"/>
</dbReference>
<reference evidence="2 3" key="1">
    <citation type="submission" date="2020-08" db="EMBL/GenBank/DDBJ databases">
        <authorList>
            <person name="Newling K."/>
            <person name="Davey J."/>
            <person name="Forrester S."/>
        </authorList>
    </citation>
    <scope>NUCLEOTIDE SEQUENCE [LARGE SCALE GENOMIC DNA]</scope>
    <source>
        <strain evidence="3">Crithidia deanei Carvalho (ATCC PRA-265)</strain>
    </source>
</reference>
<gene>
    <name evidence="2" type="ORF">ADEAN_000179500</name>
</gene>